<evidence type="ECO:0000256" key="6">
    <source>
        <dbReference type="ARBA" id="ARBA00049075"/>
    </source>
</evidence>
<evidence type="ECO:0000256" key="1">
    <source>
        <dbReference type="ARBA" id="ARBA00018517"/>
    </source>
</evidence>
<dbReference type="InterPro" id="IPR029063">
    <property type="entry name" value="SAM-dependent_MTases_sf"/>
</dbReference>
<dbReference type="AlphaFoldDB" id="A0A0W0FKM2"/>
<evidence type="ECO:0000256" key="3">
    <source>
        <dbReference type="ARBA" id="ARBA00047418"/>
    </source>
</evidence>
<evidence type="ECO:0000256" key="4">
    <source>
        <dbReference type="ARBA" id="ARBA00048740"/>
    </source>
</evidence>
<dbReference type="SUPFAM" id="SSF53335">
    <property type="entry name" value="S-adenosyl-L-methionine-dependent methyltransferases"/>
    <property type="match status" value="1"/>
</dbReference>
<dbReference type="EMBL" id="LATX01001880">
    <property type="protein sequence ID" value="KTB36860.1"/>
    <property type="molecule type" value="Genomic_DNA"/>
</dbReference>
<dbReference type="eggNOG" id="KOG2730">
    <property type="taxonomic scope" value="Eukaryota"/>
</dbReference>
<proteinExistence type="inferred from homology"/>
<comment type="similarity">
    <text evidence="2">Belongs to the methyltransferase superfamily. Trimethylguanosine synthase family.</text>
</comment>
<organism evidence="9 10">
    <name type="scientific">Moniliophthora roreri</name>
    <name type="common">Frosty pod rot fungus</name>
    <name type="synonym">Monilia roreri</name>
    <dbReference type="NCBI Taxonomy" id="221103"/>
    <lineage>
        <taxon>Eukaryota</taxon>
        <taxon>Fungi</taxon>
        <taxon>Dikarya</taxon>
        <taxon>Basidiomycota</taxon>
        <taxon>Agaricomycotina</taxon>
        <taxon>Agaricomycetes</taxon>
        <taxon>Agaricomycetidae</taxon>
        <taxon>Agaricales</taxon>
        <taxon>Marasmiineae</taxon>
        <taxon>Marasmiaceae</taxon>
        <taxon>Moniliophthora</taxon>
    </lineage>
</organism>
<comment type="catalytic activity">
    <reaction evidence="4">
        <text>a 5'-end (N(7)-methyl 5'-triphosphoguanosine)-ribonucleoside in snoRNA + S-adenosyl-L-methionine = a 5'-end (N(2),N(7)-dimethyl 5'-triphosphoguanosine)-ribonucleoside in snoRNA + S-adenosyl-L-homocysteine + H(+)</text>
        <dbReference type="Rhea" id="RHEA:78475"/>
        <dbReference type="Rhea" id="RHEA-COMP:19086"/>
        <dbReference type="Rhea" id="RHEA-COMP:19088"/>
        <dbReference type="ChEBI" id="CHEBI:15378"/>
        <dbReference type="ChEBI" id="CHEBI:57856"/>
        <dbReference type="ChEBI" id="CHEBI:59789"/>
        <dbReference type="ChEBI" id="CHEBI:156461"/>
        <dbReference type="ChEBI" id="CHEBI:172880"/>
    </reaction>
    <physiologicalReaction direction="left-to-right" evidence="4">
        <dbReference type="Rhea" id="RHEA:78476"/>
    </physiologicalReaction>
</comment>
<evidence type="ECO:0000256" key="5">
    <source>
        <dbReference type="ARBA" id="ARBA00048763"/>
    </source>
</evidence>
<accession>A0A0W0FKM2</accession>
<comment type="caution">
    <text evidence="9">The sequence shown here is derived from an EMBL/GenBank/DDBJ whole genome shotgun (WGS) entry which is preliminary data.</text>
</comment>
<dbReference type="InterPro" id="IPR019012">
    <property type="entry name" value="RNA_cap_Gua-N2-MeTrfase"/>
</dbReference>
<dbReference type="Gene3D" id="3.40.50.150">
    <property type="entry name" value="Vaccinia Virus protein VP39"/>
    <property type="match status" value="1"/>
</dbReference>
<sequence>MGKRKAKPAFSGLGSFVQALQVEGDSSTRKEPNTSAATNVHDRPAKRRKTISEPQYVEKYDMTGRVPHYQEEWEVPEPLKKYFFQRTRYFSLYSTPPGCLLDEEGWYSVTPERIANQIAERCRCHTVLDAFCGVGGNAIAFAKTCQRVIALDTSPTRLALARHNAQIYGVAHHIEFILSDYITFAKSYLARSSTLTSPKARKIDVVFLSPPWGGPSYLSDSNTPSGEEEDLDAHPTYPLSAIEPIHGAELFHLSRRITPNIAYYLPRNSDLNEISAVLGEGEEYVEVEEEWMGNKLKALTCYFGGLAEGQEDLF</sequence>
<evidence type="ECO:0000256" key="8">
    <source>
        <dbReference type="SAM" id="MobiDB-lite"/>
    </source>
</evidence>
<gene>
    <name evidence="9" type="ORF">WG66_10597</name>
</gene>
<dbReference type="GO" id="GO:0005634">
    <property type="term" value="C:nucleus"/>
    <property type="evidence" value="ECO:0007669"/>
    <property type="project" value="TreeGrafter"/>
</dbReference>
<evidence type="ECO:0000313" key="10">
    <source>
        <dbReference type="Proteomes" id="UP000054988"/>
    </source>
</evidence>
<evidence type="ECO:0000256" key="2">
    <source>
        <dbReference type="ARBA" id="ARBA00025783"/>
    </source>
</evidence>
<dbReference type="CDD" id="cd02440">
    <property type="entry name" value="AdoMet_MTases"/>
    <property type="match status" value="1"/>
</dbReference>
<dbReference type="GO" id="GO:0071164">
    <property type="term" value="F:RNA cap trimethylguanosine synthase activity"/>
    <property type="evidence" value="ECO:0007669"/>
    <property type="project" value="TreeGrafter"/>
</dbReference>
<dbReference type="Proteomes" id="UP000054988">
    <property type="component" value="Unassembled WGS sequence"/>
</dbReference>
<reference evidence="9 10" key="1">
    <citation type="submission" date="2015-12" db="EMBL/GenBank/DDBJ databases">
        <title>Draft genome sequence of Moniliophthora roreri, the causal agent of frosty pod rot of cacao.</title>
        <authorList>
            <person name="Aime M.C."/>
            <person name="Diaz-Valderrama J.R."/>
            <person name="Kijpornyongpan T."/>
            <person name="Phillips-Mora W."/>
        </authorList>
    </citation>
    <scope>NUCLEOTIDE SEQUENCE [LARGE SCALE GENOMIC DNA]</scope>
    <source>
        <strain evidence="9 10">MCA 2952</strain>
    </source>
</reference>
<dbReference type="PANTHER" id="PTHR14741">
    <property type="entry name" value="S-ADENOSYLMETHIONINE-DEPENDENT METHYLTRANSFERASE RELATED"/>
    <property type="match status" value="1"/>
</dbReference>
<name>A0A0W0FKM2_MONRR</name>
<comment type="catalytic activity">
    <reaction evidence="6">
        <text>a 5'-end (N(7)-methyl 5'-triphosphoguanosine)-ribonucleoside in snRNA + S-adenosyl-L-methionine = a 5'-end (N(2),N(7)-dimethyl 5'-triphosphoguanosine)-ribonucleoside in snRNA + S-adenosyl-L-homocysteine + H(+)</text>
        <dbReference type="Rhea" id="RHEA:78471"/>
        <dbReference type="Rhea" id="RHEA-COMP:19085"/>
        <dbReference type="Rhea" id="RHEA-COMP:19087"/>
        <dbReference type="ChEBI" id="CHEBI:15378"/>
        <dbReference type="ChEBI" id="CHEBI:57856"/>
        <dbReference type="ChEBI" id="CHEBI:59789"/>
        <dbReference type="ChEBI" id="CHEBI:156461"/>
        <dbReference type="ChEBI" id="CHEBI:172880"/>
    </reaction>
    <physiologicalReaction direction="left-to-right" evidence="6">
        <dbReference type="Rhea" id="RHEA:78472"/>
    </physiologicalReaction>
</comment>
<evidence type="ECO:0000313" key="9">
    <source>
        <dbReference type="EMBL" id="KTB36860.1"/>
    </source>
</evidence>
<dbReference type="Pfam" id="PF09445">
    <property type="entry name" value="Methyltransf_15"/>
    <property type="match status" value="1"/>
</dbReference>
<dbReference type="PANTHER" id="PTHR14741:SF32">
    <property type="entry name" value="TRIMETHYLGUANOSINE SYNTHASE"/>
    <property type="match status" value="1"/>
</dbReference>
<feature type="region of interest" description="Disordered" evidence="8">
    <location>
        <begin position="21"/>
        <end position="48"/>
    </location>
</feature>
<comment type="catalytic activity">
    <reaction evidence="3">
        <text>a 5'-end (N(2),N(7)-dimethyl 5'-triphosphoguanosine)-ribonucleoside in snoRNA + S-adenosyl-L-methionine = a 5'-end (N(2),N(2),N(7)-trimethyl 5'-triphosphoguanosine)-ribonucleoside in snoRNA + S-adenosyl-L-homocysteine + H(+)</text>
        <dbReference type="Rhea" id="RHEA:78507"/>
        <dbReference type="Rhea" id="RHEA-COMP:19088"/>
        <dbReference type="Rhea" id="RHEA-COMP:19090"/>
        <dbReference type="ChEBI" id="CHEBI:15378"/>
        <dbReference type="ChEBI" id="CHEBI:57856"/>
        <dbReference type="ChEBI" id="CHEBI:59789"/>
        <dbReference type="ChEBI" id="CHEBI:167623"/>
        <dbReference type="ChEBI" id="CHEBI:172880"/>
    </reaction>
    <physiologicalReaction direction="left-to-right" evidence="3">
        <dbReference type="Rhea" id="RHEA:78508"/>
    </physiologicalReaction>
</comment>
<comment type="catalytic activity">
    <reaction evidence="5">
        <text>a 5'-end (N(2),N(7)-dimethyl 5'-triphosphoguanosine)-ribonucleoside in snRNA + S-adenosyl-L-methionine = a 5'-end (N(2),N(2),N(7)-trimethyl 5'-triphosphoguanosine)-ribonucleoside in snRNA + S-adenosyl-L-homocysteine + H(+)</text>
        <dbReference type="Rhea" id="RHEA:78479"/>
        <dbReference type="Rhea" id="RHEA-COMP:19087"/>
        <dbReference type="Rhea" id="RHEA-COMP:19089"/>
        <dbReference type="ChEBI" id="CHEBI:15378"/>
        <dbReference type="ChEBI" id="CHEBI:57856"/>
        <dbReference type="ChEBI" id="CHEBI:59789"/>
        <dbReference type="ChEBI" id="CHEBI:167623"/>
        <dbReference type="ChEBI" id="CHEBI:172880"/>
    </reaction>
    <physiologicalReaction direction="left-to-right" evidence="5">
        <dbReference type="Rhea" id="RHEA:78480"/>
    </physiologicalReaction>
</comment>
<protein>
    <recommendedName>
        <fullName evidence="1">Trimethylguanosine synthase</fullName>
    </recommendedName>
    <alternativeName>
        <fullName evidence="7">Cap-specific guanine-N(2) methyltransferase</fullName>
    </alternativeName>
</protein>
<evidence type="ECO:0000256" key="7">
    <source>
        <dbReference type="ARBA" id="ARBA00049790"/>
    </source>
</evidence>